<organism evidence="1 2">
    <name type="scientific">Protopolystoma xenopodis</name>
    <dbReference type="NCBI Taxonomy" id="117903"/>
    <lineage>
        <taxon>Eukaryota</taxon>
        <taxon>Metazoa</taxon>
        <taxon>Spiralia</taxon>
        <taxon>Lophotrochozoa</taxon>
        <taxon>Platyhelminthes</taxon>
        <taxon>Monogenea</taxon>
        <taxon>Polyopisthocotylea</taxon>
        <taxon>Polystomatidea</taxon>
        <taxon>Polystomatidae</taxon>
        <taxon>Protopolystoma</taxon>
    </lineage>
</organism>
<sequence length="151" mass="16227">MQANPWIESASVSAPTLEFASLCLRNALLLLPHVPSLNKLADQAFSQYKDSLGRLANDLSGSTVGPELVNDRIHAKIQASMRLGVNSESSLIDGLSASLSRLLLDEVGCRWRETQNCTDSIHSSQTPALICVSLRAALISWASEQVIGPSL</sequence>
<gene>
    <name evidence="1" type="ORF">PXEA_LOCUS24047</name>
</gene>
<name>A0A448X879_9PLAT</name>
<proteinExistence type="predicted"/>
<dbReference type="AlphaFoldDB" id="A0A448X879"/>
<reference evidence="1" key="1">
    <citation type="submission" date="2018-11" db="EMBL/GenBank/DDBJ databases">
        <authorList>
            <consortium name="Pathogen Informatics"/>
        </authorList>
    </citation>
    <scope>NUCLEOTIDE SEQUENCE</scope>
</reference>
<evidence type="ECO:0000313" key="2">
    <source>
        <dbReference type="Proteomes" id="UP000784294"/>
    </source>
</evidence>
<evidence type="ECO:0000313" key="1">
    <source>
        <dbReference type="EMBL" id="VEL30607.1"/>
    </source>
</evidence>
<protein>
    <submittedName>
        <fullName evidence="1">Uncharacterized protein</fullName>
    </submittedName>
</protein>
<comment type="caution">
    <text evidence="1">The sequence shown here is derived from an EMBL/GenBank/DDBJ whole genome shotgun (WGS) entry which is preliminary data.</text>
</comment>
<accession>A0A448X879</accession>
<dbReference type="Proteomes" id="UP000784294">
    <property type="component" value="Unassembled WGS sequence"/>
</dbReference>
<keyword evidence="2" id="KW-1185">Reference proteome</keyword>
<dbReference type="EMBL" id="CAAALY010113649">
    <property type="protein sequence ID" value="VEL30607.1"/>
    <property type="molecule type" value="Genomic_DNA"/>
</dbReference>